<keyword evidence="9" id="KW-0966">Cell projection</keyword>
<dbReference type="GO" id="GO:0044780">
    <property type="term" value="P:bacterial-type flagellum assembly"/>
    <property type="evidence" value="ECO:0007669"/>
    <property type="project" value="InterPro"/>
</dbReference>
<dbReference type="InterPro" id="IPR010810">
    <property type="entry name" value="Flagellin_hook_IN_motif"/>
</dbReference>
<dbReference type="EMBL" id="CP001357">
    <property type="protein sequence ID" value="ACN84122.1"/>
    <property type="molecule type" value="Genomic_DNA"/>
</dbReference>
<evidence type="ECO:0000256" key="4">
    <source>
        <dbReference type="ARBA" id="ARBA00016244"/>
    </source>
</evidence>
<dbReference type="InterPro" id="IPR010930">
    <property type="entry name" value="Flg_bb/hook_C_dom"/>
</dbReference>
<dbReference type="Pfam" id="PF06429">
    <property type="entry name" value="Flg_bbr_C"/>
    <property type="match status" value="1"/>
</dbReference>
<keyword evidence="10" id="KW-1185">Reference proteome</keyword>
<dbReference type="AlphaFoldDB" id="A0A3B6V988"/>
<dbReference type="NCBIfam" id="TIGR02492">
    <property type="entry name" value="flgK_ends"/>
    <property type="match status" value="1"/>
</dbReference>
<evidence type="ECO:0000259" key="7">
    <source>
        <dbReference type="Pfam" id="PF06429"/>
    </source>
</evidence>
<keyword evidence="6" id="KW-0975">Bacterial flagellum</keyword>
<keyword evidence="5" id="KW-0964">Secreted</keyword>
<dbReference type="InterPro" id="IPR002371">
    <property type="entry name" value="FlgK"/>
</dbReference>
<comment type="subcellular location">
    <subcellularLocation>
        <location evidence="1">Bacterial flagellum</location>
    </subcellularLocation>
    <subcellularLocation>
        <location evidence="2">Secreted</location>
    </subcellularLocation>
</comment>
<dbReference type="InterPro" id="IPR053927">
    <property type="entry name" value="FlgK_helical"/>
</dbReference>
<dbReference type="STRING" id="565034.BHWA1_01652"/>
<name>A0A3B6V988_BRAHW</name>
<sequence length="672" mass="74786">MINEQLITDEGSCQLCLSEFIHSNNKKLLFLRSIIMSTSSFFGIELGKRSLQNFKTALEVTGHNINNVATKGYSRQRVVMRTFDKPLEQPSLNRAERAGQIGQGAEITTVERIRDQFIDSKIMMELGTDGYWKTKSDYLKQLEAIYNEPGNANLRNDLDAFWDSWQEMAANPAERGTRMVLVERADRINNSINQMFNQMNGMRNNLNNLVENKVKRINDISNSIRDLNVEIVKQQALGQSPNDLLDRRDLLVDELSSLANVDIKSVDPDETMIYIGGRALIQGNVVSELSVERNINNEGMYDIYWKKDHVQVQFEGGELKALMELRDVDTVDAINDLDTFAMNLADSVNEIHRSGFGLNQETGIDFFTVTKTTPSVIGNFDINNDGQEDSTIMFKVSGINSVDSTSSIGSSGTLVFGNKSREGADVAIDYTAQMKVGELIDKINSSEANVSAYLDDKNRLVLKARGFDDYMRPSYFIKHIEDSGDFLVGITGVLNQSGAAGAYNWQTIDQVNQLAGDFRNFTVTPDRHPASAIAVNDIIRNDINYIAASKGIDTTGNGFNDKWNGIGDGSNALAIANLKTKEIMVDSKSTFNDFYTGSLAKIASRTETANAETEKQTVVMEYLEKLRQSVSGVNLDEEVAQMAMYQHGYNASARVVSVMDQLLDVVINRMGV</sequence>
<dbReference type="GO" id="GO:0005198">
    <property type="term" value="F:structural molecule activity"/>
    <property type="evidence" value="ECO:0007669"/>
    <property type="project" value="InterPro"/>
</dbReference>
<reference evidence="9 10" key="1">
    <citation type="journal article" date="2009" name="PLoS ONE">
        <title>Genome sequence of the pathogenic intestinal spirochete Brachyspira hyodysenteriae reveals adaptations to its lifestyle in the porcine large intestine.</title>
        <authorList>
            <person name="Bellgard M.I."/>
            <person name="Wanchanthuek P."/>
            <person name="La T."/>
            <person name="Ryan K."/>
            <person name="Moolhuijzen P."/>
            <person name="Albertyn Z."/>
            <person name="Shaban B."/>
            <person name="Motro Y."/>
            <person name="Dunn D.S."/>
            <person name="Schibeci D."/>
            <person name="Hunter A."/>
            <person name="Barrero R."/>
            <person name="Phillips N.D."/>
            <person name="Hampson D.J."/>
        </authorList>
    </citation>
    <scope>NUCLEOTIDE SEQUENCE [LARGE SCALE GENOMIC DNA]</scope>
    <source>
        <strain evidence="10">ATCC 49526 / WA1</strain>
    </source>
</reference>
<gene>
    <name evidence="9" type="primary">flgK</name>
    <name evidence="9" type="ordered locus">BHWA1_01652</name>
</gene>
<dbReference type="PANTHER" id="PTHR30033">
    <property type="entry name" value="FLAGELLAR HOOK-ASSOCIATED PROTEIN 1"/>
    <property type="match status" value="1"/>
</dbReference>
<accession>A0A3B6V988</accession>
<dbReference type="GO" id="GO:0005576">
    <property type="term" value="C:extracellular region"/>
    <property type="evidence" value="ECO:0007669"/>
    <property type="project" value="UniProtKB-SubCell"/>
</dbReference>
<keyword evidence="9" id="KW-0282">Flagellum</keyword>
<dbReference type="Pfam" id="PF07196">
    <property type="entry name" value="Flagellin_IN"/>
    <property type="match status" value="1"/>
</dbReference>
<keyword evidence="9" id="KW-0969">Cilium</keyword>
<evidence type="ECO:0000256" key="2">
    <source>
        <dbReference type="ARBA" id="ARBA00004613"/>
    </source>
</evidence>
<evidence type="ECO:0000256" key="6">
    <source>
        <dbReference type="ARBA" id="ARBA00023143"/>
    </source>
</evidence>
<organism evidence="9 10">
    <name type="scientific">Brachyspira hyodysenteriae (strain ATCC 49526 / WA1)</name>
    <dbReference type="NCBI Taxonomy" id="565034"/>
    <lineage>
        <taxon>Bacteria</taxon>
        <taxon>Pseudomonadati</taxon>
        <taxon>Spirochaetota</taxon>
        <taxon>Spirochaetia</taxon>
        <taxon>Brachyspirales</taxon>
        <taxon>Brachyspiraceae</taxon>
        <taxon>Brachyspira</taxon>
    </lineage>
</organism>
<evidence type="ECO:0000256" key="1">
    <source>
        <dbReference type="ARBA" id="ARBA00004365"/>
    </source>
</evidence>
<comment type="similarity">
    <text evidence="3">Belongs to the flagella basal body rod proteins family.</text>
</comment>
<evidence type="ECO:0000259" key="8">
    <source>
        <dbReference type="Pfam" id="PF22638"/>
    </source>
</evidence>
<dbReference type="Proteomes" id="UP000001803">
    <property type="component" value="Chromosome"/>
</dbReference>
<dbReference type="PANTHER" id="PTHR30033:SF1">
    <property type="entry name" value="FLAGELLAR HOOK-ASSOCIATED PROTEIN 1"/>
    <property type="match status" value="1"/>
</dbReference>
<feature type="domain" description="Flagellar hook-associated protein FlgK helical" evidence="8">
    <location>
        <begin position="139"/>
        <end position="367"/>
    </location>
</feature>
<protein>
    <recommendedName>
        <fullName evidence="4">Flagellar hook-associated protein 1</fullName>
    </recommendedName>
</protein>
<dbReference type="KEGG" id="bhy:BHWA1_01652"/>
<evidence type="ECO:0000256" key="3">
    <source>
        <dbReference type="ARBA" id="ARBA00009677"/>
    </source>
</evidence>
<evidence type="ECO:0000313" key="9">
    <source>
        <dbReference type="EMBL" id="ACN84122.1"/>
    </source>
</evidence>
<evidence type="ECO:0000313" key="10">
    <source>
        <dbReference type="Proteomes" id="UP000001803"/>
    </source>
</evidence>
<dbReference type="GO" id="GO:0009424">
    <property type="term" value="C:bacterial-type flagellum hook"/>
    <property type="evidence" value="ECO:0007669"/>
    <property type="project" value="InterPro"/>
</dbReference>
<dbReference type="SUPFAM" id="SSF64518">
    <property type="entry name" value="Phase 1 flagellin"/>
    <property type="match status" value="1"/>
</dbReference>
<dbReference type="Pfam" id="PF22638">
    <property type="entry name" value="FlgK_D1"/>
    <property type="match status" value="1"/>
</dbReference>
<evidence type="ECO:0000256" key="5">
    <source>
        <dbReference type="ARBA" id="ARBA00022525"/>
    </source>
</evidence>
<proteinExistence type="inferred from homology"/>
<feature type="domain" description="Flagellar basal-body/hook protein C-terminal" evidence="7">
    <location>
        <begin position="630"/>
        <end position="668"/>
    </location>
</feature>